<evidence type="ECO:0000313" key="18">
    <source>
        <dbReference type="Proteomes" id="UP000183974"/>
    </source>
</evidence>
<feature type="binding site" evidence="12">
    <location>
        <position position="205"/>
    </location>
    <ligand>
        <name>NAD(+)</name>
        <dbReference type="ChEBI" id="CHEBI:57540"/>
    </ligand>
</feature>
<evidence type="ECO:0000256" key="5">
    <source>
        <dbReference type="ARBA" id="ARBA00022827"/>
    </source>
</evidence>
<keyword evidence="12" id="KW-0547">Nucleotide-binding</keyword>
<keyword evidence="6 14" id="KW-0560">Oxidoreductase</keyword>
<proteinExistence type="inferred from homology"/>
<keyword evidence="5 12" id="KW-0274">FAD</keyword>
<gene>
    <name evidence="17" type="ORF">SAMN05444398_12611</name>
</gene>
<dbReference type="AlphaFoldDB" id="A0A1M7KBJ6"/>
<dbReference type="Proteomes" id="UP000183974">
    <property type="component" value="Unassembled WGS sequence"/>
</dbReference>
<dbReference type="InterPro" id="IPR016156">
    <property type="entry name" value="FAD/NAD-linked_Rdtase_dimer_sf"/>
</dbReference>
<feature type="binding site" evidence="12">
    <location>
        <begin position="316"/>
        <end position="319"/>
    </location>
    <ligand>
        <name>FAD</name>
        <dbReference type="ChEBI" id="CHEBI:57692"/>
    </ligand>
</feature>
<keyword evidence="18" id="KW-1185">Reference proteome</keyword>
<dbReference type="InterPro" id="IPR001100">
    <property type="entry name" value="Pyr_nuc-diS_OxRdtase"/>
</dbReference>
<dbReference type="GO" id="GO:0050660">
    <property type="term" value="F:flavin adenine dinucleotide binding"/>
    <property type="evidence" value="ECO:0007669"/>
    <property type="project" value="InterPro"/>
</dbReference>
<evidence type="ECO:0000313" key="17">
    <source>
        <dbReference type="EMBL" id="SHM62383.1"/>
    </source>
</evidence>
<dbReference type="PROSITE" id="PS00076">
    <property type="entry name" value="PYRIDINE_REDOX_1"/>
    <property type="match status" value="1"/>
</dbReference>
<keyword evidence="4 14" id="KW-0285">Flavoprotein</keyword>
<feature type="domain" description="Pyridine nucleotide-disulphide oxidoreductase dimerisation" evidence="15">
    <location>
        <begin position="344"/>
        <end position="452"/>
    </location>
</feature>
<dbReference type="FunFam" id="3.30.390.30:FF:000001">
    <property type="entry name" value="Dihydrolipoyl dehydrogenase"/>
    <property type="match status" value="1"/>
</dbReference>
<dbReference type="InterPro" id="IPR023753">
    <property type="entry name" value="FAD/NAD-binding_dom"/>
</dbReference>
<feature type="active site" description="Proton acceptor" evidence="11">
    <location>
        <position position="441"/>
    </location>
</feature>
<dbReference type="Gene3D" id="3.30.390.30">
    <property type="match status" value="1"/>
</dbReference>
<comment type="miscellaneous">
    <text evidence="14">The active site is a redox-active disulfide bond.</text>
</comment>
<evidence type="ECO:0000256" key="8">
    <source>
        <dbReference type="ARBA" id="ARBA00023157"/>
    </source>
</evidence>
<comment type="cofactor">
    <cofactor evidence="12 14">
        <name>FAD</name>
        <dbReference type="ChEBI" id="CHEBI:57692"/>
    </cofactor>
    <text evidence="12 14">Binds 1 FAD per subunit.</text>
</comment>
<dbReference type="InterPro" id="IPR036188">
    <property type="entry name" value="FAD/NAD-bd_sf"/>
</dbReference>
<dbReference type="PANTHER" id="PTHR22912:SF160">
    <property type="entry name" value="DIHYDROLIPOYL DEHYDROGENASE"/>
    <property type="match status" value="1"/>
</dbReference>
<evidence type="ECO:0000256" key="9">
    <source>
        <dbReference type="ARBA" id="ARBA00023284"/>
    </source>
</evidence>
<keyword evidence="8" id="KW-1015">Disulfide bond</keyword>
<feature type="binding site" evidence="12">
    <location>
        <begin position="146"/>
        <end position="148"/>
    </location>
    <ligand>
        <name>FAD</name>
        <dbReference type="ChEBI" id="CHEBI:57692"/>
    </ligand>
</feature>
<evidence type="ECO:0000256" key="11">
    <source>
        <dbReference type="PIRSR" id="PIRSR000350-2"/>
    </source>
</evidence>
<organism evidence="17 18">
    <name type="scientific">Roseovarius pacificus</name>
    <dbReference type="NCBI Taxonomy" id="337701"/>
    <lineage>
        <taxon>Bacteria</taxon>
        <taxon>Pseudomonadati</taxon>
        <taxon>Pseudomonadota</taxon>
        <taxon>Alphaproteobacteria</taxon>
        <taxon>Rhodobacterales</taxon>
        <taxon>Roseobacteraceae</taxon>
        <taxon>Roseovarius</taxon>
    </lineage>
</organism>
<feature type="binding site" evidence="12">
    <location>
        <begin position="182"/>
        <end position="189"/>
    </location>
    <ligand>
        <name>NAD(+)</name>
        <dbReference type="ChEBI" id="CHEBI:57540"/>
    </ligand>
</feature>
<evidence type="ECO:0000256" key="3">
    <source>
        <dbReference type="ARBA" id="ARBA00016961"/>
    </source>
</evidence>
<dbReference type="SUPFAM" id="SSF55424">
    <property type="entry name" value="FAD/NAD-linked reductases, dimerisation (C-terminal) domain"/>
    <property type="match status" value="1"/>
</dbReference>
<evidence type="ECO:0000259" key="16">
    <source>
        <dbReference type="Pfam" id="PF07992"/>
    </source>
</evidence>
<sequence>MTDLRCKLLVIGGGPGGYVCASRAARLGVDTILVEGNRVGGTCLNVGCIPSKALIHTAQSYHHAVQQAAGAAHGVHVSDPRLDWAQASEWRNDVIARLCAGVTGLLERSGVKSLSGWATFRDGKTVEVRGETGSTLIRAENVVIATGSRPMELPGLQIGGRVLDSTAALALDHVPKSLAVVGAGYIGLELGTAFAKLGCKVITIEAGQRILPLYDEKLTRPVRRRLDDLGIELKLDTKVTGWAEDTSTLTLQSGDDETTLAVERVLVTIGRAPNTDGLGLKELHLRQSGPFVKIDDRCQTSMRGVYAIGDVTPGLMLAHRAMAQAEIVADVVAGETAVWDRICVPAVCFTDPEIVSVGYLPSEVPEDTKTLVKEFSFRANGRALTLDDVEGFVRIVARETDHLILGVQATGPGVSELVSGFALAIEAGLRLEDVAATIHAHPTISEAFQEAALMGASMANHG</sequence>
<evidence type="ECO:0000259" key="15">
    <source>
        <dbReference type="Pfam" id="PF02852"/>
    </source>
</evidence>
<dbReference type="InterPro" id="IPR050151">
    <property type="entry name" value="Class-I_Pyr_Nuc-Dis_Oxidored"/>
</dbReference>
<dbReference type="STRING" id="337701.SAMN05444398_12611"/>
<dbReference type="Pfam" id="PF07992">
    <property type="entry name" value="Pyr_redox_2"/>
    <property type="match status" value="1"/>
</dbReference>
<evidence type="ECO:0000256" key="12">
    <source>
        <dbReference type="PIRSR" id="PIRSR000350-3"/>
    </source>
</evidence>
<evidence type="ECO:0000256" key="13">
    <source>
        <dbReference type="PIRSR" id="PIRSR000350-4"/>
    </source>
</evidence>
<evidence type="ECO:0000256" key="2">
    <source>
        <dbReference type="ARBA" id="ARBA00012608"/>
    </source>
</evidence>
<dbReference type="GO" id="GO:0004148">
    <property type="term" value="F:dihydrolipoyl dehydrogenase (NADH) activity"/>
    <property type="evidence" value="ECO:0007669"/>
    <property type="project" value="UniProtKB-EC"/>
</dbReference>
<accession>A0A1M7KBJ6</accession>
<dbReference type="PRINTS" id="PR00368">
    <property type="entry name" value="FADPNR"/>
</dbReference>
<dbReference type="PRINTS" id="PR00411">
    <property type="entry name" value="PNDRDTASEI"/>
</dbReference>
<comment type="similarity">
    <text evidence="1 14">Belongs to the class-I pyridine nucleotide-disulfide oxidoreductase family.</text>
</comment>
<evidence type="ECO:0000256" key="10">
    <source>
        <dbReference type="ARBA" id="ARBA00049187"/>
    </source>
</evidence>
<comment type="catalytic activity">
    <reaction evidence="10 14">
        <text>N(6)-[(R)-dihydrolipoyl]-L-lysyl-[protein] + NAD(+) = N(6)-[(R)-lipoyl]-L-lysyl-[protein] + NADH + H(+)</text>
        <dbReference type="Rhea" id="RHEA:15045"/>
        <dbReference type="Rhea" id="RHEA-COMP:10474"/>
        <dbReference type="Rhea" id="RHEA-COMP:10475"/>
        <dbReference type="ChEBI" id="CHEBI:15378"/>
        <dbReference type="ChEBI" id="CHEBI:57540"/>
        <dbReference type="ChEBI" id="CHEBI:57945"/>
        <dbReference type="ChEBI" id="CHEBI:83099"/>
        <dbReference type="ChEBI" id="CHEBI:83100"/>
        <dbReference type="EC" id="1.8.1.4"/>
    </reaction>
</comment>
<feature type="binding site" evidence="12">
    <location>
        <position position="52"/>
    </location>
    <ligand>
        <name>FAD</name>
        <dbReference type="ChEBI" id="CHEBI:57692"/>
    </ligand>
</feature>
<dbReference type="Gene3D" id="3.50.50.60">
    <property type="entry name" value="FAD/NAD(P)-binding domain"/>
    <property type="match status" value="2"/>
</dbReference>
<dbReference type="Pfam" id="PF02852">
    <property type="entry name" value="Pyr_redox_dim"/>
    <property type="match status" value="1"/>
</dbReference>
<dbReference type="PANTHER" id="PTHR22912">
    <property type="entry name" value="DISULFIDE OXIDOREDUCTASE"/>
    <property type="match status" value="1"/>
</dbReference>
<dbReference type="NCBIfam" id="TIGR01350">
    <property type="entry name" value="lipoamide_DH"/>
    <property type="match status" value="1"/>
</dbReference>
<dbReference type="InterPro" id="IPR012999">
    <property type="entry name" value="Pyr_OxRdtase_I_AS"/>
</dbReference>
<feature type="binding site" evidence="12">
    <location>
        <position position="310"/>
    </location>
    <ligand>
        <name>FAD</name>
        <dbReference type="ChEBI" id="CHEBI:57692"/>
    </ligand>
</feature>
<name>A0A1M7KBJ6_9RHOB</name>
<dbReference type="SUPFAM" id="SSF51905">
    <property type="entry name" value="FAD/NAD(P)-binding domain"/>
    <property type="match status" value="1"/>
</dbReference>
<dbReference type="EMBL" id="FRBR01000026">
    <property type="protein sequence ID" value="SHM62383.1"/>
    <property type="molecule type" value="Genomic_DNA"/>
</dbReference>
<dbReference type="OrthoDB" id="9776382at2"/>
<evidence type="ECO:0000256" key="14">
    <source>
        <dbReference type="RuleBase" id="RU003692"/>
    </source>
</evidence>
<evidence type="ECO:0000256" key="1">
    <source>
        <dbReference type="ARBA" id="ARBA00007532"/>
    </source>
</evidence>
<dbReference type="InterPro" id="IPR004099">
    <property type="entry name" value="Pyr_nucl-diS_OxRdtase_dimer"/>
</dbReference>
<feature type="binding site" evidence="12">
    <location>
        <position position="270"/>
    </location>
    <ligand>
        <name>NAD(+)</name>
        <dbReference type="ChEBI" id="CHEBI:57540"/>
    </ligand>
</feature>
<keyword evidence="7 12" id="KW-0520">NAD</keyword>
<evidence type="ECO:0000256" key="6">
    <source>
        <dbReference type="ARBA" id="ARBA00023002"/>
    </source>
</evidence>
<evidence type="ECO:0000256" key="7">
    <source>
        <dbReference type="ARBA" id="ARBA00023027"/>
    </source>
</evidence>
<dbReference type="GO" id="GO:0006103">
    <property type="term" value="P:2-oxoglutarate metabolic process"/>
    <property type="evidence" value="ECO:0007669"/>
    <property type="project" value="TreeGrafter"/>
</dbReference>
<dbReference type="EC" id="1.8.1.4" evidence="2 14"/>
<dbReference type="RefSeq" id="WP_073037965.1">
    <property type="nucleotide sequence ID" value="NZ_BMLR01000025.1"/>
</dbReference>
<dbReference type="PIRSF" id="PIRSF000350">
    <property type="entry name" value="Mercury_reductase_MerA"/>
    <property type="match status" value="1"/>
</dbReference>
<protein>
    <recommendedName>
        <fullName evidence="3 14">Dihydrolipoyl dehydrogenase</fullName>
        <ecNumber evidence="2 14">1.8.1.4</ecNumber>
    </recommendedName>
</protein>
<feature type="domain" description="FAD/NAD(P)-binding" evidence="16">
    <location>
        <begin position="7"/>
        <end position="325"/>
    </location>
</feature>
<reference evidence="17 18" key="1">
    <citation type="submission" date="2016-11" db="EMBL/GenBank/DDBJ databases">
        <authorList>
            <person name="Jaros S."/>
            <person name="Januszkiewicz K."/>
            <person name="Wedrychowicz H."/>
        </authorList>
    </citation>
    <scope>NUCLEOTIDE SEQUENCE [LARGE SCALE GENOMIC DNA]</scope>
    <source>
        <strain evidence="17 18">DSM 29589</strain>
    </source>
</reference>
<evidence type="ECO:0000256" key="4">
    <source>
        <dbReference type="ARBA" id="ARBA00022630"/>
    </source>
</evidence>
<dbReference type="InterPro" id="IPR006258">
    <property type="entry name" value="Lipoamide_DH"/>
</dbReference>
<feature type="disulfide bond" description="Redox-active" evidence="13">
    <location>
        <begin position="43"/>
        <end position="48"/>
    </location>
</feature>
<keyword evidence="9 14" id="KW-0676">Redox-active center</keyword>